<dbReference type="SUPFAM" id="SSF55545">
    <property type="entry name" value="beta-N-acetylhexosaminidase-like domain"/>
    <property type="match status" value="1"/>
</dbReference>
<dbReference type="Pfam" id="PF16126">
    <property type="entry name" value="DUF4838"/>
    <property type="match status" value="1"/>
</dbReference>
<dbReference type="EMBL" id="CP036273">
    <property type="protein sequence ID" value="QDU21751.1"/>
    <property type="molecule type" value="Genomic_DNA"/>
</dbReference>
<dbReference type="GO" id="GO:0016787">
    <property type="term" value="F:hydrolase activity"/>
    <property type="evidence" value="ECO:0007669"/>
    <property type="project" value="UniProtKB-KW"/>
</dbReference>
<protein>
    <recommendedName>
        <fullName evidence="5">DUF4838 domain-containing protein</fullName>
    </recommendedName>
</protein>
<evidence type="ECO:0000256" key="2">
    <source>
        <dbReference type="SAM" id="SignalP"/>
    </source>
</evidence>
<keyword evidence="2" id="KW-0732">Signal</keyword>
<dbReference type="PANTHER" id="PTHR47406:SF2">
    <property type="entry name" value="ALPHA GLUCURONIDASE N-TERMINAL DOMAIN-CONTAINING PROTEIN"/>
    <property type="match status" value="1"/>
</dbReference>
<dbReference type="OrthoDB" id="8565046at2"/>
<keyword evidence="4" id="KW-1185">Reference proteome</keyword>
<feature type="signal peptide" evidence="2">
    <location>
        <begin position="1"/>
        <end position="19"/>
    </location>
</feature>
<accession>A0A517XW62</accession>
<dbReference type="RefSeq" id="WP_145240944.1">
    <property type="nucleotide sequence ID" value="NZ_CP036273.1"/>
</dbReference>
<dbReference type="KEGG" id="uli:ETAA1_37240"/>
<keyword evidence="1" id="KW-0378">Hydrolase</keyword>
<evidence type="ECO:0000313" key="3">
    <source>
        <dbReference type="EMBL" id="QDU21751.1"/>
    </source>
</evidence>
<gene>
    <name evidence="3" type="ORF">ETAA1_37240</name>
</gene>
<evidence type="ECO:0008006" key="5">
    <source>
        <dbReference type="Google" id="ProtNLM"/>
    </source>
</evidence>
<feature type="chain" id="PRO_5021825058" description="DUF4838 domain-containing protein" evidence="2">
    <location>
        <begin position="20"/>
        <end position="827"/>
    </location>
</feature>
<dbReference type="PANTHER" id="PTHR47406">
    <property type="entry name" value="COAGULATION FACTOR 5/8 TYPE, C-TERMINAL"/>
    <property type="match status" value="1"/>
</dbReference>
<dbReference type="InterPro" id="IPR029018">
    <property type="entry name" value="Hex-like_dom2"/>
</dbReference>
<name>A0A517XW62_9BACT</name>
<evidence type="ECO:0000313" key="4">
    <source>
        <dbReference type="Proteomes" id="UP000319576"/>
    </source>
</evidence>
<dbReference type="InterPro" id="IPR032287">
    <property type="entry name" value="DUF4838"/>
</dbReference>
<dbReference type="AlphaFoldDB" id="A0A517XW62"/>
<organism evidence="3 4">
    <name type="scientific">Urbifossiella limnaea</name>
    <dbReference type="NCBI Taxonomy" id="2528023"/>
    <lineage>
        <taxon>Bacteria</taxon>
        <taxon>Pseudomonadati</taxon>
        <taxon>Planctomycetota</taxon>
        <taxon>Planctomycetia</taxon>
        <taxon>Gemmatales</taxon>
        <taxon>Gemmataceae</taxon>
        <taxon>Urbifossiella</taxon>
    </lineage>
</organism>
<sequence precursor="true">MRHLAAAAALLAATAPAAAQPACVVAKDGAALQRVVVGGTATDRTKAAAKALADQLGRITGGRFAVADGDGTAGLAVGRAADFPALKLAARFAPADITRREEYVLRTHADGAWLVGATDLAVEHAVWDFLHRAGYRQFFPGRNWEVVPPRPSLTLAADTFEAPDYHARRIWYGFGAADYAAGPYADWCAKNRAGSGVVLSTGHAYDGIIGRNRAAFLAHPEYLGLLGGERKSSKFCISNPELRALVAADALAQLDKNPAADSVSVDPSDGGGWCECPECRKLGSVSDRALTLANAVAAAVQAEHPGKLVGMYAYSEHSPPPAVPAHPNVVVSVATGFIRGGHTVDQLLAGWGAKAKTLGVREYYSVNTWDRDLPGAARGGRLGYLKQTIPHFHATGARFMSAESSDNWGPNGLGYFVAARLLWDVTEAGQVDAHVADFLDKCFGSAKAPMGDFYKLLTGDKAPLLCDDTVGRMYRLLADARGKTTDPAVHARLDDLTGYVRYVELWLDYSTATGPARQAAFEQLIRHSWAMRASEMVHTKGLYRDLPSRDKSVTVPTEAAWGAPEKANPWKAGQPLTRADYERMTAAGIASRKLLDFTPVAFSTTLVPAASLNLRDAKAGTFGLYSRGVRTYYAWADAEPATFDLKAKAGIVYDSRGPAKIDLFPVTEPEGKAVAHADVAPDKAEHPVTLKTPFAGLHRVEVTDAGQGTNVLWPAGRPVTVVSSPDAPADLHGRWTLYFYVPKGTKQIGGFATGPGAILDPAGKKVHEFGAKPGYFRIPVPPGADGTAWAFADTAGRRLLMTVPPCLARSPRELLLPAEVVAADRRP</sequence>
<reference evidence="3 4" key="1">
    <citation type="submission" date="2019-02" db="EMBL/GenBank/DDBJ databases">
        <title>Deep-cultivation of Planctomycetes and their phenomic and genomic characterization uncovers novel biology.</title>
        <authorList>
            <person name="Wiegand S."/>
            <person name="Jogler M."/>
            <person name="Boedeker C."/>
            <person name="Pinto D."/>
            <person name="Vollmers J."/>
            <person name="Rivas-Marin E."/>
            <person name="Kohn T."/>
            <person name="Peeters S.H."/>
            <person name="Heuer A."/>
            <person name="Rast P."/>
            <person name="Oberbeckmann S."/>
            <person name="Bunk B."/>
            <person name="Jeske O."/>
            <person name="Meyerdierks A."/>
            <person name="Storesund J.E."/>
            <person name="Kallscheuer N."/>
            <person name="Luecker S."/>
            <person name="Lage O.M."/>
            <person name="Pohl T."/>
            <person name="Merkel B.J."/>
            <person name="Hornburger P."/>
            <person name="Mueller R.-W."/>
            <person name="Bruemmer F."/>
            <person name="Labrenz M."/>
            <person name="Spormann A.M."/>
            <person name="Op den Camp H."/>
            <person name="Overmann J."/>
            <person name="Amann R."/>
            <person name="Jetten M.S.M."/>
            <person name="Mascher T."/>
            <person name="Medema M.H."/>
            <person name="Devos D.P."/>
            <person name="Kaster A.-K."/>
            <person name="Ovreas L."/>
            <person name="Rohde M."/>
            <person name="Galperin M.Y."/>
            <person name="Jogler C."/>
        </authorList>
    </citation>
    <scope>NUCLEOTIDE SEQUENCE [LARGE SCALE GENOMIC DNA]</scope>
    <source>
        <strain evidence="3 4">ETA_A1</strain>
    </source>
</reference>
<proteinExistence type="predicted"/>
<dbReference type="GO" id="GO:0005975">
    <property type="term" value="P:carbohydrate metabolic process"/>
    <property type="evidence" value="ECO:0007669"/>
    <property type="project" value="UniProtKB-ARBA"/>
</dbReference>
<dbReference type="Proteomes" id="UP000319576">
    <property type="component" value="Chromosome"/>
</dbReference>
<evidence type="ECO:0000256" key="1">
    <source>
        <dbReference type="ARBA" id="ARBA00022801"/>
    </source>
</evidence>